<accession>A0A6M3XJG5</accession>
<reference evidence="1" key="1">
    <citation type="submission" date="2020-03" db="EMBL/GenBank/DDBJ databases">
        <title>The deep terrestrial virosphere.</title>
        <authorList>
            <person name="Holmfeldt K."/>
            <person name="Nilsson E."/>
            <person name="Simone D."/>
            <person name="Lopez-Fernandez M."/>
            <person name="Wu X."/>
            <person name="de Brujin I."/>
            <person name="Lundin D."/>
            <person name="Andersson A."/>
            <person name="Bertilsson S."/>
            <person name="Dopson M."/>
        </authorList>
    </citation>
    <scope>NUCLEOTIDE SEQUENCE</scope>
    <source>
        <strain evidence="1">TM448B00894</strain>
    </source>
</reference>
<proteinExistence type="predicted"/>
<gene>
    <name evidence="1" type="ORF">TM448B00894_0009</name>
</gene>
<dbReference type="EMBL" id="MT144670">
    <property type="protein sequence ID" value="QJH97013.1"/>
    <property type="molecule type" value="Genomic_DNA"/>
</dbReference>
<protein>
    <submittedName>
        <fullName evidence="1">Uncharacterized protein</fullName>
    </submittedName>
</protein>
<organism evidence="1">
    <name type="scientific">viral metagenome</name>
    <dbReference type="NCBI Taxonomy" id="1070528"/>
    <lineage>
        <taxon>unclassified sequences</taxon>
        <taxon>metagenomes</taxon>
        <taxon>organismal metagenomes</taxon>
    </lineage>
</organism>
<dbReference type="AlphaFoldDB" id="A0A6M3XJG5"/>
<sequence length="234" mass="23881">MKKYIISILLALLLVYAAIAATQITPYDATAIHDTVTSANITDGTIVAGDIATSAVTTTKILDGTILAADIATGAITTVEILDGTILSADIAEGILRVDTVTVTNPQIEALHSSPKEIVAAQGADTVIQFLSALLFYNYDIASYSTCGYDMTINYTDGSGAAVSSALSGTGFLTAENDVTAIVLPVAVATTSAAGIENQALVLSIATQDPNDGDGDNAAGTLSVTVSYRVITTP</sequence>
<evidence type="ECO:0000313" key="1">
    <source>
        <dbReference type="EMBL" id="QJH97013.1"/>
    </source>
</evidence>
<name>A0A6M3XJG5_9ZZZZ</name>